<gene>
    <name evidence="1" type="ORF">MILVUS5_LOCUS9114</name>
</gene>
<sequence>MKSCRTRNTEDEEKNADRLSDLPDCVILHILSFLDTTKDAIQTCILSKRWTNIWKRLPNLILASSQFKTVNCLALTNKFLSHVLSRRDSSTSLHHIIIHRQVIMDPRLIETIVEYAVTHNVQLLEFKFKCDIQSFPPCLFSSHTLTSLQLLVAHPTRYMHRILFPNSLHLPALTILALQSFYFSVDNDGHVEPFSALKRLKSLILYECGVMGAQNLCISSTTLVRLRVSSHLLVRPSTYFGFGIVLSTPSLREFHLKGLTLPKLCESKSNLPNITHVSINFMSLYHSVETPLVLHKWLVELANTQSLSVNSPTLKILSLVPDLLKSELPSLDNLKSLKVEMSRISIPDGIVNFLCRKSRSAKVDIIGV</sequence>
<proteinExistence type="predicted"/>
<evidence type="ECO:0000313" key="1">
    <source>
        <dbReference type="EMBL" id="CAJ2639019.1"/>
    </source>
</evidence>
<evidence type="ECO:0000313" key="2">
    <source>
        <dbReference type="Proteomes" id="UP001177021"/>
    </source>
</evidence>
<comment type="caution">
    <text evidence="1">The sequence shown here is derived from an EMBL/GenBank/DDBJ whole genome shotgun (WGS) entry which is preliminary data.</text>
</comment>
<dbReference type="Proteomes" id="UP001177021">
    <property type="component" value="Unassembled WGS sequence"/>
</dbReference>
<name>A0ACB0J3E9_TRIPR</name>
<accession>A0ACB0J3E9</accession>
<keyword evidence="2" id="KW-1185">Reference proteome</keyword>
<dbReference type="EMBL" id="CASHSV030000024">
    <property type="protein sequence ID" value="CAJ2639019.1"/>
    <property type="molecule type" value="Genomic_DNA"/>
</dbReference>
<reference evidence="1" key="1">
    <citation type="submission" date="2023-10" db="EMBL/GenBank/DDBJ databases">
        <authorList>
            <person name="Rodriguez Cubillos JULIANA M."/>
            <person name="De Vega J."/>
        </authorList>
    </citation>
    <scope>NUCLEOTIDE SEQUENCE</scope>
</reference>
<protein>
    <submittedName>
        <fullName evidence="1">Uncharacterized protein</fullName>
    </submittedName>
</protein>
<organism evidence="1 2">
    <name type="scientific">Trifolium pratense</name>
    <name type="common">Red clover</name>
    <dbReference type="NCBI Taxonomy" id="57577"/>
    <lineage>
        <taxon>Eukaryota</taxon>
        <taxon>Viridiplantae</taxon>
        <taxon>Streptophyta</taxon>
        <taxon>Embryophyta</taxon>
        <taxon>Tracheophyta</taxon>
        <taxon>Spermatophyta</taxon>
        <taxon>Magnoliopsida</taxon>
        <taxon>eudicotyledons</taxon>
        <taxon>Gunneridae</taxon>
        <taxon>Pentapetalae</taxon>
        <taxon>rosids</taxon>
        <taxon>fabids</taxon>
        <taxon>Fabales</taxon>
        <taxon>Fabaceae</taxon>
        <taxon>Papilionoideae</taxon>
        <taxon>50 kb inversion clade</taxon>
        <taxon>NPAAA clade</taxon>
        <taxon>Hologalegina</taxon>
        <taxon>IRL clade</taxon>
        <taxon>Trifolieae</taxon>
        <taxon>Trifolium</taxon>
    </lineage>
</organism>